<protein>
    <submittedName>
        <fullName evidence="2">Uncharacterized protein</fullName>
    </submittedName>
</protein>
<gene>
    <name evidence="2" type="ORF">D1610_05495</name>
</gene>
<feature type="transmembrane region" description="Helical" evidence="1">
    <location>
        <begin position="7"/>
        <end position="29"/>
    </location>
</feature>
<accession>A0A396RW99</accession>
<comment type="caution">
    <text evidence="2">The sequence shown here is derived from an EMBL/GenBank/DDBJ whole genome shotgun (WGS) entry which is preliminary data.</text>
</comment>
<dbReference type="RefSeq" id="WP_118863152.1">
    <property type="nucleotide sequence ID" value="NZ_QWLV01000002.1"/>
</dbReference>
<evidence type="ECO:0000313" key="2">
    <source>
        <dbReference type="EMBL" id="RHW17961.1"/>
    </source>
</evidence>
<keyword evidence="1" id="KW-0472">Membrane</keyword>
<dbReference type="OrthoDB" id="187863at2"/>
<evidence type="ECO:0000313" key="3">
    <source>
        <dbReference type="Proteomes" id="UP000266693"/>
    </source>
</evidence>
<dbReference type="Proteomes" id="UP000266693">
    <property type="component" value="Unassembled WGS sequence"/>
</dbReference>
<dbReference type="EMBL" id="QWLV01000002">
    <property type="protein sequence ID" value="RHW17961.1"/>
    <property type="molecule type" value="Genomic_DNA"/>
</dbReference>
<keyword evidence="1" id="KW-1133">Transmembrane helix</keyword>
<sequence>MKRYSYAWITIAFFLLSIAGHWIFGWYAFVQEAAQHGQQPELGEFAIELSRDTFENWQSEFLQLLWQVVGLAYFLYVGSPSSKENDDRVEAKIDELLKLAGGERADALIDEIDKRYLRTHGHAQPHAHGE</sequence>
<proteinExistence type="predicted"/>
<name>A0A396RW99_9SPHN</name>
<dbReference type="Pfam" id="PF20554">
    <property type="entry name" value="DUF6766"/>
    <property type="match status" value="1"/>
</dbReference>
<reference evidence="2 3" key="1">
    <citation type="submission" date="2018-08" db="EMBL/GenBank/DDBJ databases">
        <title>The multiple taxonomic identification of Sphingomonas gilva.</title>
        <authorList>
            <person name="Zhu D."/>
            <person name="Zheng S."/>
        </authorList>
    </citation>
    <scope>NUCLEOTIDE SEQUENCE [LARGE SCALE GENOMIC DNA]</scope>
    <source>
        <strain evidence="2 3">ZDH117</strain>
    </source>
</reference>
<keyword evidence="3" id="KW-1185">Reference proteome</keyword>
<dbReference type="AlphaFoldDB" id="A0A396RW99"/>
<organism evidence="2 3">
    <name type="scientific">Sphingomonas gilva</name>
    <dbReference type="NCBI Taxonomy" id="2305907"/>
    <lineage>
        <taxon>Bacteria</taxon>
        <taxon>Pseudomonadati</taxon>
        <taxon>Pseudomonadota</taxon>
        <taxon>Alphaproteobacteria</taxon>
        <taxon>Sphingomonadales</taxon>
        <taxon>Sphingomonadaceae</taxon>
        <taxon>Sphingomonas</taxon>
    </lineage>
</organism>
<dbReference type="InterPro" id="IPR046657">
    <property type="entry name" value="DUF6766"/>
</dbReference>
<keyword evidence="1" id="KW-0812">Transmembrane</keyword>
<evidence type="ECO:0000256" key="1">
    <source>
        <dbReference type="SAM" id="Phobius"/>
    </source>
</evidence>